<sequence length="284" mass="30905">MTSLATRATPLIPPGWAGVATCALGEVQPSGPWRPPYHVLLLATAGHGAVEVDFEHHTCRPGTLLWIRPGQELRIGANGLSASVVTFDTRLAGDHWPERPETPGRWQLEGEDEDAVISEFAQLSVDCERHRSGPVAADLLRHQLAVLLLRIALLTPGPGPLGAEGRTFARFRRRLESGHPRSRRVEDYAEEMGCSVRTLTRASLAVTGRTAKQVVDDRVALEARRLLACTSMSVAEVGRHLGFPEPTNFGRFFHREVGVSPGQFRADMAANGRGGIPGQRRPAD</sequence>
<evidence type="ECO:0000256" key="3">
    <source>
        <dbReference type="ARBA" id="ARBA00023163"/>
    </source>
</evidence>
<evidence type="ECO:0000313" key="5">
    <source>
        <dbReference type="EMBL" id="MFC7279680.1"/>
    </source>
</evidence>
<keyword evidence="3" id="KW-0804">Transcription</keyword>
<gene>
    <name evidence="5" type="ORF">ACFQS1_37460</name>
</gene>
<organism evidence="5 6">
    <name type="scientific">Paractinoplanes rhizophilus</name>
    <dbReference type="NCBI Taxonomy" id="1416877"/>
    <lineage>
        <taxon>Bacteria</taxon>
        <taxon>Bacillati</taxon>
        <taxon>Actinomycetota</taxon>
        <taxon>Actinomycetes</taxon>
        <taxon>Micromonosporales</taxon>
        <taxon>Micromonosporaceae</taxon>
        <taxon>Paractinoplanes</taxon>
    </lineage>
</organism>
<evidence type="ECO:0000259" key="4">
    <source>
        <dbReference type="PROSITE" id="PS01124"/>
    </source>
</evidence>
<dbReference type="Pfam" id="PF12833">
    <property type="entry name" value="HTH_18"/>
    <property type="match status" value="1"/>
</dbReference>
<dbReference type="InterPro" id="IPR050204">
    <property type="entry name" value="AraC_XylS_family_regulators"/>
</dbReference>
<dbReference type="SMART" id="SM00342">
    <property type="entry name" value="HTH_ARAC"/>
    <property type="match status" value="1"/>
</dbReference>
<dbReference type="Pfam" id="PF02311">
    <property type="entry name" value="AraC_binding"/>
    <property type="match status" value="1"/>
</dbReference>
<dbReference type="RefSeq" id="WP_378977236.1">
    <property type="nucleotide sequence ID" value="NZ_JBHTBJ010000057.1"/>
</dbReference>
<dbReference type="InterPro" id="IPR003313">
    <property type="entry name" value="AraC-bd"/>
</dbReference>
<keyword evidence="1" id="KW-0805">Transcription regulation</keyword>
<evidence type="ECO:0000256" key="2">
    <source>
        <dbReference type="ARBA" id="ARBA00023125"/>
    </source>
</evidence>
<comment type="caution">
    <text evidence="5">The sequence shown here is derived from an EMBL/GenBank/DDBJ whole genome shotgun (WGS) entry which is preliminary data.</text>
</comment>
<feature type="domain" description="HTH araC/xylS-type" evidence="4">
    <location>
        <begin position="169"/>
        <end position="267"/>
    </location>
</feature>
<protein>
    <submittedName>
        <fullName evidence="5">Helix-turn-helix domain-containing protein</fullName>
    </submittedName>
</protein>
<dbReference type="InterPro" id="IPR037923">
    <property type="entry name" value="HTH-like"/>
</dbReference>
<keyword evidence="6" id="KW-1185">Reference proteome</keyword>
<dbReference type="Gene3D" id="1.10.10.60">
    <property type="entry name" value="Homeodomain-like"/>
    <property type="match status" value="1"/>
</dbReference>
<dbReference type="PROSITE" id="PS01124">
    <property type="entry name" value="HTH_ARAC_FAMILY_2"/>
    <property type="match status" value="1"/>
</dbReference>
<dbReference type="InterPro" id="IPR018060">
    <property type="entry name" value="HTH_AraC"/>
</dbReference>
<dbReference type="EMBL" id="JBHTBJ010000057">
    <property type="protein sequence ID" value="MFC7279680.1"/>
    <property type="molecule type" value="Genomic_DNA"/>
</dbReference>
<dbReference type="Proteomes" id="UP001596548">
    <property type="component" value="Unassembled WGS sequence"/>
</dbReference>
<evidence type="ECO:0000313" key="6">
    <source>
        <dbReference type="Proteomes" id="UP001596548"/>
    </source>
</evidence>
<reference evidence="6" key="1">
    <citation type="journal article" date="2019" name="Int. J. Syst. Evol. Microbiol.">
        <title>The Global Catalogue of Microorganisms (GCM) 10K type strain sequencing project: providing services to taxonomists for standard genome sequencing and annotation.</title>
        <authorList>
            <consortium name="The Broad Institute Genomics Platform"/>
            <consortium name="The Broad Institute Genome Sequencing Center for Infectious Disease"/>
            <person name="Wu L."/>
            <person name="Ma J."/>
        </authorList>
    </citation>
    <scope>NUCLEOTIDE SEQUENCE [LARGE SCALE GENOMIC DNA]</scope>
    <source>
        <strain evidence="6">XZYJT-10</strain>
    </source>
</reference>
<dbReference type="InterPro" id="IPR009057">
    <property type="entry name" value="Homeodomain-like_sf"/>
</dbReference>
<accession>A0ABW2I465</accession>
<keyword evidence="2" id="KW-0238">DNA-binding</keyword>
<dbReference type="SUPFAM" id="SSF51215">
    <property type="entry name" value="Regulatory protein AraC"/>
    <property type="match status" value="1"/>
</dbReference>
<evidence type="ECO:0000256" key="1">
    <source>
        <dbReference type="ARBA" id="ARBA00023015"/>
    </source>
</evidence>
<dbReference type="PANTHER" id="PTHR46796">
    <property type="entry name" value="HTH-TYPE TRANSCRIPTIONAL ACTIVATOR RHAS-RELATED"/>
    <property type="match status" value="1"/>
</dbReference>
<name>A0ABW2I465_9ACTN</name>
<dbReference type="SUPFAM" id="SSF46689">
    <property type="entry name" value="Homeodomain-like"/>
    <property type="match status" value="1"/>
</dbReference>
<proteinExistence type="predicted"/>